<sequence length="135" mass="15447">MVNRPDGAWHVEVKTLATERIYWSDLERGKAERNRTRYAMCLLVPFAYTYRLFWSWDPLQDLLPCERRMQYQWATEHPGPRLAAGSWAPVNGVPTPERLPDRATAVIRIQPAHLASLAPDDYTLATLWARLAGAG</sequence>
<dbReference type="RefSeq" id="WP_048939315.1">
    <property type="nucleotide sequence ID" value="NZ_CP020925.1"/>
</dbReference>
<evidence type="ECO:0000313" key="1">
    <source>
        <dbReference type="EMBL" id="ATP17578.1"/>
    </source>
</evidence>
<organism evidence="1 2">
    <name type="scientific">Sphingobium yanoikuyae</name>
    <name type="common">Sphingomonas yanoikuyae</name>
    <dbReference type="NCBI Taxonomy" id="13690"/>
    <lineage>
        <taxon>Bacteria</taxon>
        <taxon>Pseudomonadati</taxon>
        <taxon>Pseudomonadota</taxon>
        <taxon>Alphaproteobacteria</taxon>
        <taxon>Sphingomonadales</taxon>
        <taxon>Sphingomonadaceae</taxon>
        <taxon>Sphingobium</taxon>
    </lineage>
</organism>
<dbReference type="Proteomes" id="UP000037029">
    <property type="component" value="Chromosome"/>
</dbReference>
<proteinExistence type="predicted"/>
<name>A0A0J9FJB5_SPHYA</name>
<gene>
    <name evidence="1" type="ORF">BV87_03685</name>
</gene>
<accession>A0A0J9FJB5</accession>
<reference evidence="1 2" key="1">
    <citation type="submission" date="2017-04" db="EMBL/GenBank/DDBJ databases">
        <title>Characterization, genome and methylation analysis of a phthalic acid esters degrading strain Sphingobium yanoikuyae SHJ.</title>
        <authorList>
            <person name="Feng L."/>
        </authorList>
    </citation>
    <scope>NUCLEOTIDE SEQUENCE [LARGE SCALE GENOMIC DNA]</scope>
    <source>
        <strain evidence="1 2">SHJ</strain>
    </source>
</reference>
<dbReference type="EMBL" id="CP020925">
    <property type="protein sequence ID" value="ATP17578.1"/>
    <property type="molecule type" value="Genomic_DNA"/>
</dbReference>
<protein>
    <submittedName>
        <fullName evidence="1">Uncharacterized protein</fullName>
    </submittedName>
</protein>
<evidence type="ECO:0000313" key="2">
    <source>
        <dbReference type="Proteomes" id="UP000037029"/>
    </source>
</evidence>
<dbReference type="AlphaFoldDB" id="A0A0J9FJB5"/>